<organism evidence="23 24">
    <name type="scientific">Alosa alosa</name>
    <name type="common">allis shad</name>
    <dbReference type="NCBI Taxonomy" id="278164"/>
    <lineage>
        <taxon>Eukaryota</taxon>
        <taxon>Metazoa</taxon>
        <taxon>Chordata</taxon>
        <taxon>Craniata</taxon>
        <taxon>Vertebrata</taxon>
        <taxon>Euteleostomi</taxon>
        <taxon>Actinopterygii</taxon>
        <taxon>Neopterygii</taxon>
        <taxon>Teleostei</taxon>
        <taxon>Clupei</taxon>
        <taxon>Clupeiformes</taxon>
        <taxon>Clupeoidei</taxon>
        <taxon>Clupeidae</taxon>
        <taxon>Alosa</taxon>
    </lineage>
</organism>
<protein>
    <recommendedName>
        <fullName evidence="16">C3/C5 convertase</fullName>
    </recommendedName>
</protein>
<keyword evidence="15" id="KW-0325">Glycoprotein</keyword>
<dbReference type="InterPro" id="IPR011360">
    <property type="entry name" value="Compl_C2_B"/>
</dbReference>
<dbReference type="SUPFAM" id="SSF57535">
    <property type="entry name" value="Complement control module/SCR domain"/>
    <property type="match status" value="4"/>
</dbReference>
<name>A0AAV6G2I0_9TELE</name>
<dbReference type="PROSITE" id="PS50923">
    <property type="entry name" value="SUSHI"/>
    <property type="match status" value="2"/>
</dbReference>
<feature type="disulfide bond" evidence="18">
    <location>
        <begin position="266"/>
        <end position="293"/>
    </location>
</feature>
<feature type="active site" description="Charge relay system" evidence="17">
    <location>
        <position position="594"/>
    </location>
</feature>
<dbReference type="GO" id="GO:0006956">
    <property type="term" value="P:complement activation"/>
    <property type="evidence" value="ECO:0007669"/>
    <property type="project" value="InterPro"/>
</dbReference>
<dbReference type="InterPro" id="IPR000436">
    <property type="entry name" value="Sushi_SCR_CCP_dom"/>
</dbReference>
<comment type="cofactor">
    <cofactor evidence="2">
        <name>Mg(2+)</name>
        <dbReference type="ChEBI" id="CHEBI:18420"/>
    </cofactor>
</comment>
<reference evidence="23" key="1">
    <citation type="submission" date="2020-10" db="EMBL/GenBank/DDBJ databases">
        <title>Chromosome-scale genome assembly of the Allis shad, Alosa alosa.</title>
        <authorList>
            <person name="Margot Z."/>
            <person name="Christophe K."/>
            <person name="Cabau C."/>
            <person name="Louis A."/>
            <person name="Berthelot C."/>
            <person name="Parey E."/>
            <person name="Roest Crollius H."/>
            <person name="Montfort J."/>
            <person name="Robinson-Rechavi M."/>
            <person name="Bucao C."/>
            <person name="Bouchez O."/>
            <person name="Gislard M."/>
            <person name="Lluch J."/>
            <person name="Milhes M."/>
            <person name="Lampietro C."/>
            <person name="Lopez Roques C."/>
            <person name="Donnadieu C."/>
            <person name="Braasch I."/>
            <person name="Desvignes T."/>
            <person name="Postlethwait J."/>
            <person name="Bobe J."/>
            <person name="Guiguen Y."/>
        </authorList>
    </citation>
    <scope>NUCLEOTIDE SEQUENCE</scope>
    <source>
        <strain evidence="23">M-15738</strain>
        <tissue evidence="23">Blood</tissue>
    </source>
</reference>
<evidence type="ECO:0000256" key="4">
    <source>
        <dbReference type="ARBA" id="ARBA00004613"/>
    </source>
</evidence>
<dbReference type="InterPro" id="IPR001314">
    <property type="entry name" value="Peptidase_S1A"/>
</dbReference>
<dbReference type="SUPFAM" id="SSF53300">
    <property type="entry name" value="vWA-like"/>
    <property type="match status" value="1"/>
</dbReference>
<evidence type="ECO:0000256" key="1">
    <source>
        <dbReference type="ARBA" id="ARBA00001936"/>
    </source>
</evidence>
<comment type="caution">
    <text evidence="23">The sequence shown here is derived from an EMBL/GenBank/DDBJ whole genome shotgun (WGS) entry which is preliminary data.</text>
</comment>
<dbReference type="SMART" id="SM00020">
    <property type="entry name" value="Tryp_SPc"/>
    <property type="match status" value="1"/>
</dbReference>
<feature type="active site" description="Charge relay system" evidence="17">
    <location>
        <position position="651"/>
    </location>
</feature>
<evidence type="ECO:0000256" key="11">
    <source>
        <dbReference type="ARBA" id="ARBA00022801"/>
    </source>
</evidence>
<dbReference type="Gene3D" id="2.10.70.10">
    <property type="entry name" value="Complement Module, domain 1"/>
    <property type="match status" value="4"/>
</dbReference>
<feature type="domain" description="Peptidase S1" evidence="21">
    <location>
        <begin position="548"/>
        <end position="830"/>
    </location>
</feature>
<evidence type="ECO:0000256" key="12">
    <source>
        <dbReference type="ARBA" id="ARBA00022825"/>
    </source>
</evidence>
<dbReference type="CDD" id="cd00033">
    <property type="entry name" value="CCP"/>
    <property type="match status" value="4"/>
</dbReference>
<gene>
    <name evidence="23" type="ORF">AALO_G00200740</name>
</gene>
<keyword evidence="24" id="KW-1185">Reference proteome</keyword>
<feature type="chain" id="PRO_5043686370" description="C3/C5 convertase" evidence="19">
    <location>
        <begin position="20"/>
        <end position="840"/>
    </location>
</feature>
<dbReference type="Gene3D" id="3.40.50.410">
    <property type="entry name" value="von Willebrand factor, type A domain"/>
    <property type="match status" value="1"/>
</dbReference>
<dbReference type="Pfam" id="PF00092">
    <property type="entry name" value="VWA"/>
    <property type="match status" value="1"/>
</dbReference>
<dbReference type="SMART" id="SM00327">
    <property type="entry name" value="VWA"/>
    <property type="match status" value="1"/>
</dbReference>
<dbReference type="GO" id="GO:0004252">
    <property type="term" value="F:serine-type endopeptidase activity"/>
    <property type="evidence" value="ECO:0007669"/>
    <property type="project" value="InterPro"/>
</dbReference>
<evidence type="ECO:0000256" key="3">
    <source>
        <dbReference type="ARBA" id="ARBA00004241"/>
    </source>
</evidence>
<keyword evidence="10" id="KW-0677">Repeat</keyword>
<dbReference type="GO" id="GO:0070062">
    <property type="term" value="C:extracellular exosome"/>
    <property type="evidence" value="ECO:0007669"/>
    <property type="project" value="TreeGrafter"/>
</dbReference>
<keyword evidence="11" id="KW-0378">Hydrolase</keyword>
<evidence type="ECO:0000313" key="23">
    <source>
        <dbReference type="EMBL" id="KAG5269324.1"/>
    </source>
</evidence>
<evidence type="ECO:0000259" key="22">
    <source>
        <dbReference type="PROSITE" id="PS50923"/>
    </source>
</evidence>
<dbReference type="GO" id="GO:0006508">
    <property type="term" value="P:proteolysis"/>
    <property type="evidence" value="ECO:0007669"/>
    <property type="project" value="UniProtKB-KW"/>
</dbReference>
<evidence type="ECO:0000313" key="24">
    <source>
        <dbReference type="Proteomes" id="UP000823561"/>
    </source>
</evidence>
<evidence type="ECO:0000256" key="2">
    <source>
        <dbReference type="ARBA" id="ARBA00001946"/>
    </source>
</evidence>
<evidence type="ECO:0000256" key="17">
    <source>
        <dbReference type="PIRSR" id="PIRSR001154-1"/>
    </source>
</evidence>
<keyword evidence="8" id="KW-0645">Protease</keyword>
<accession>A0AAV6G2I0</accession>
<dbReference type="InterPro" id="IPR035976">
    <property type="entry name" value="Sushi/SCR/CCP_sf"/>
</dbReference>
<feature type="domain" description="VWFA" evidence="20">
    <location>
        <begin position="343"/>
        <end position="540"/>
    </location>
</feature>
<feature type="disulfide bond" evidence="18">
    <location>
        <begin position="206"/>
        <end position="233"/>
    </location>
</feature>
<evidence type="ECO:0000256" key="16">
    <source>
        <dbReference type="ARBA" id="ARBA00029636"/>
    </source>
</evidence>
<keyword evidence="13" id="KW-0391">Immunity</keyword>
<dbReference type="PROSITE" id="PS00134">
    <property type="entry name" value="TRYPSIN_HIS"/>
    <property type="match status" value="1"/>
</dbReference>
<dbReference type="InterPro" id="IPR036465">
    <property type="entry name" value="vWFA_dom_sf"/>
</dbReference>
<evidence type="ECO:0000256" key="18">
    <source>
        <dbReference type="PROSITE-ProRule" id="PRU00302"/>
    </source>
</evidence>
<feature type="domain" description="Sushi" evidence="22">
    <location>
        <begin position="176"/>
        <end position="235"/>
    </location>
</feature>
<evidence type="ECO:0000256" key="15">
    <source>
        <dbReference type="ARBA" id="ARBA00023180"/>
    </source>
</evidence>
<feature type="signal peptide" evidence="19">
    <location>
        <begin position="1"/>
        <end position="19"/>
    </location>
</feature>
<dbReference type="EMBL" id="JADWDJ010000015">
    <property type="protein sequence ID" value="KAG5269324.1"/>
    <property type="molecule type" value="Genomic_DNA"/>
</dbReference>
<dbReference type="PANTHER" id="PTHR46393:SF8">
    <property type="entry name" value="COMPLEMENT C2"/>
    <property type="match status" value="1"/>
</dbReference>
<keyword evidence="5" id="KW-0964">Secreted</keyword>
<dbReference type="SUPFAM" id="SSF50494">
    <property type="entry name" value="Trypsin-like serine proteases"/>
    <property type="match status" value="1"/>
</dbReference>
<dbReference type="PROSITE" id="PS50234">
    <property type="entry name" value="VWFA"/>
    <property type="match status" value="1"/>
</dbReference>
<dbReference type="Pfam" id="PF00089">
    <property type="entry name" value="Trypsin"/>
    <property type="match status" value="1"/>
</dbReference>
<dbReference type="PROSITE" id="PS50240">
    <property type="entry name" value="TRYPSIN_DOM"/>
    <property type="match status" value="1"/>
</dbReference>
<evidence type="ECO:0000256" key="6">
    <source>
        <dbReference type="ARBA" id="ARBA00022588"/>
    </source>
</evidence>
<dbReference type="InterPro" id="IPR043504">
    <property type="entry name" value="Peptidase_S1_PA_chymotrypsin"/>
</dbReference>
<feature type="active site" description="Charge relay system" evidence="17">
    <location>
        <position position="774"/>
    </location>
</feature>
<evidence type="ECO:0000259" key="20">
    <source>
        <dbReference type="PROSITE" id="PS50234"/>
    </source>
</evidence>
<dbReference type="SMART" id="SM00032">
    <property type="entry name" value="CCP"/>
    <property type="match status" value="4"/>
</dbReference>
<evidence type="ECO:0000256" key="8">
    <source>
        <dbReference type="ARBA" id="ARBA00022670"/>
    </source>
</evidence>
<dbReference type="CDD" id="cd00190">
    <property type="entry name" value="Tryp_SPc"/>
    <property type="match status" value="1"/>
</dbReference>
<evidence type="ECO:0000256" key="9">
    <source>
        <dbReference type="ARBA" id="ARBA00022729"/>
    </source>
</evidence>
<dbReference type="GO" id="GO:0009617">
    <property type="term" value="P:response to bacterium"/>
    <property type="evidence" value="ECO:0007669"/>
    <property type="project" value="TreeGrafter"/>
</dbReference>
<evidence type="ECO:0000256" key="7">
    <source>
        <dbReference type="ARBA" id="ARBA00022659"/>
    </source>
</evidence>
<comment type="subcellular location">
    <subcellularLocation>
        <location evidence="3">Cell surface</location>
    </subcellularLocation>
    <subcellularLocation>
        <location evidence="4">Secreted</location>
    </subcellularLocation>
</comment>
<keyword evidence="6" id="KW-0399">Innate immunity</keyword>
<dbReference type="Gene3D" id="2.40.10.10">
    <property type="entry name" value="Trypsin-like serine proteases"/>
    <property type="match status" value="2"/>
</dbReference>
<dbReference type="InterPro" id="IPR018114">
    <property type="entry name" value="TRYPSIN_HIS"/>
</dbReference>
<dbReference type="InterPro" id="IPR009003">
    <property type="entry name" value="Peptidase_S1_PA"/>
</dbReference>
<dbReference type="GO" id="GO:0009986">
    <property type="term" value="C:cell surface"/>
    <property type="evidence" value="ECO:0007669"/>
    <property type="project" value="UniProtKB-SubCell"/>
</dbReference>
<comment type="cofactor">
    <cofactor evidence="1">
        <name>Mn(2+)</name>
        <dbReference type="ChEBI" id="CHEBI:29035"/>
    </cofactor>
</comment>
<evidence type="ECO:0000256" key="5">
    <source>
        <dbReference type="ARBA" id="ARBA00022525"/>
    </source>
</evidence>
<dbReference type="Proteomes" id="UP000823561">
    <property type="component" value="Chromosome 15"/>
</dbReference>
<dbReference type="InterPro" id="IPR001254">
    <property type="entry name" value="Trypsin_dom"/>
</dbReference>
<evidence type="ECO:0000256" key="14">
    <source>
        <dbReference type="ARBA" id="ARBA00023157"/>
    </source>
</evidence>
<evidence type="ECO:0000256" key="13">
    <source>
        <dbReference type="ARBA" id="ARBA00022859"/>
    </source>
</evidence>
<keyword evidence="9 19" id="KW-0732">Signal</keyword>
<evidence type="ECO:0000256" key="10">
    <source>
        <dbReference type="ARBA" id="ARBA00022737"/>
    </source>
</evidence>
<feature type="domain" description="Sushi" evidence="22">
    <location>
        <begin position="238"/>
        <end position="295"/>
    </location>
</feature>
<dbReference type="PIRSF" id="PIRSF001154">
    <property type="entry name" value="Compl_C2_B"/>
    <property type="match status" value="1"/>
</dbReference>
<dbReference type="Pfam" id="PF00084">
    <property type="entry name" value="Sushi"/>
    <property type="match status" value="2"/>
</dbReference>
<evidence type="ECO:0000259" key="21">
    <source>
        <dbReference type="PROSITE" id="PS50240"/>
    </source>
</evidence>
<comment type="caution">
    <text evidence="18">Lacks conserved residue(s) required for the propagation of feature annotation.</text>
</comment>
<proteinExistence type="predicted"/>
<dbReference type="InterPro" id="IPR002035">
    <property type="entry name" value="VWF_A"/>
</dbReference>
<keyword evidence="14 18" id="KW-1015">Disulfide bond</keyword>
<dbReference type="PRINTS" id="PR00722">
    <property type="entry name" value="CHYMOTRYPSIN"/>
</dbReference>
<keyword evidence="12" id="KW-0720">Serine protease</keyword>
<keyword evidence="7 18" id="KW-0768">Sushi</keyword>
<evidence type="ECO:0000256" key="19">
    <source>
        <dbReference type="SAM" id="SignalP"/>
    </source>
</evidence>
<dbReference type="GO" id="GO:0045087">
    <property type="term" value="P:innate immune response"/>
    <property type="evidence" value="ECO:0007669"/>
    <property type="project" value="UniProtKB-KW"/>
</dbReference>
<dbReference type="PANTHER" id="PTHR46393">
    <property type="entry name" value="SUSHI DOMAIN-CONTAINING PROTEIN"/>
    <property type="match status" value="1"/>
</dbReference>
<sequence>MSLFSVLLLCFTVLHTTFTQDYYDYGPTECKTSESITGGTVEYSDGGNEFSVLTYKCSSGFVPYPVTTRSCTDGEWSIMTSITGTPVDRAECKKLEQDSEEGSMEEERNCSLSETISKGQVSYSKGGMKGSVLTYTCPDSYAPYPVSQRVCGPGGKWTPMRQPSGRPVSRATCKEMLCPAQMQLDNGDITPRQQWFKIGENQTFSCNSGYNLGGSAVRTCTPWGGWTGETPICDDQADDCANPGVPPGAQRSGNRFRIGDKVQFRCDLKLDLLGSAERVCLESREWSGAPARCQAWYGFDSPNTVAQAMGGSLSSIMDYSSPEFKKKAKSYGRILQVNKGRLNVFILMDNSGSIRQEYFQEARRAVASLIRKLDSYEVTLRFHIVSFATTARVIVNINSFDSDQASQVLSKLEKFKYESHGNKKGTNIQSALKSVYDELSLLKTRNVGFNETANVILITTDGQSNTGGSTKAVLLQIRDLFGYTSLTDHTNENLLDVYVFGVGQDVNKKELNDLASKKRGEEHVFLLQDYKQLGKVFNKMISDRAVTMCGVAREEEEGKKNSAETRPWHVHVKWDGKVCQGSLLSPLWVLTAAHCLTKPTVSGGNTIADAKDVEVTTGTNEILKSANFTIHPQYNVRGLQTKNVKEFYDYDIALIKMEKNISASYQTRPICLPCTVPASRALKMVNSTCAQHKKTLLDLSETQAHFMSKKHDGMKRMQTHIQLGDERRPECLEVVKGTFSKDTNASVTDVVTDRFMCTGGSKAHTDDLSCQGDSGGALFLRKRMRYFQVGVLSWGTIDVCKNNVGKNPLNARDFHISLFSLMPWLRKHLHQDLAFLPPGN</sequence>
<dbReference type="AlphaFoldDB" id="A0AAV6G2I0"/>